<sequence>MPWVQVFSTDGWVLLLQPQILSATALPSHQDMGAWRPSLKVTVLTPSSSPPGSGRSGYIRGFCSKLDAESEKFTGSPGQ</sequence>
<protein>
    <submittedName>
        <fullName evidence="1">Uncharacterized protein</fullName>
    </submittedName>
</protein>
<accession>A0ACC2HL56</accession>
<dbReference type="EMBL" id="CM055728">
    <property type="protein sequence ID" value="KAJ8016415.1"/>
    <property type="molecule type" value="Genomic_DNA"/>
</dbReference>
<gene>
    <name evidence="1" type="ORF">DPEC_G00006980</name>
</gene>
<keyword evidence="2" id="KW-1185">Reference proteome</keyword>
<comment type="caution">
    <text evidence="1">The sequence shown here is derived from an EMBL/GenBank/DDBJ whole genome shotgun (WGS) entry which is preliminary data.</text>
</comment>
<name>A0ACC2HL56_DALPE</name>
<evidence type="ECO:0000313" key="2">
    <source>
        <dbReference type="Proteomes" id="UP001157502"/>
    </source>
</evidence>
<dbReference type="Proteomes" id="UP001157502">
    <property type="component" value="Chromosome 1"/>
</dbReference>
<reference evidence="1" key="1">
    <citation type="submission" date="2021-05" db="EMBL/GenBank/DDBJ databases">
        <authorList>
            <person name="Pan Q."/>
            <person name="Jouanno E."/>
            <person name="Zahm M."/>
            <person name="Klopp C."/>
            <person name="Cabau C."/>
            <person name="Louis A."/>
            <person name="Berthelot C."/>
            <person name="Parey E."/>
            <person name="Roest Crollius H."/>
            <person name="Montfort J."/>
            <person name="Robinson-Rechavi M."/>
            <person name="Bouchez O."/>
            <person name="Lampietro C."/>
            <person name="Lopez Roques C."/>
            <person name="Donnadieu C."/>
            <person name="Postlethwait J."/>
            <person name="Bobe J."/>
            <person name="Dillon D."/>
            <person name="Chandos A."/>
            <person name="von Hippel F."/>
            <person name="Guiguen Y."/>
        </authorList>
    </citation>
    <scope>NUCLEOTIDE SEQUENCE</scope>
    <source>
        <strain evidence="1">YG-Jan2019</strain>
    </source>
</reference>
<proteinExistence type="predicted"/>
<evidence type="ECO:0000313" key="1">
    <source>
        <dbReference type="EMBL" id="KAJ8016415.1"/>
    </source>
</evidence>
<organism evidence="1 2">
    <name type="scientific">Dallia pectoralis</name>
    <name type="common">Alaska blackfish</name>
    <dbReference type="NCBI Taxonomy" id="75939"/>
    <lineage>
        <taxon>Eukaryota</taxon>
        <taxon>Metazoa</taxon>
        <taxon>Chordata</taxon>
        <taxon>Craniata</taxon>
        <taxon>Vertebrata</taxon>
        <taxon>Euteleostomi</taxon>
        <taxon>Actinopterygii</taxon>
        <taxon>Neopterygii</taxon>
        <taxon>Teleostei</taxon>
        <taxon>Protacanthopterygii</taxon>
        <taxon>Esociformes</taxon>
        <taxon>Umbridae</taxon>
        <taxon>Dallia</taxon>
    </lineage>
</organism>